<dbReference type="InterPro" id="IPR002110">
    <property type="entry name" value="Ankyrin_rpt"/>
</dbReference>
<keyword evidence="2 3" id="KW-0040">ANK repeat</keyword>
<evidence type="ECO:0000256" key="1">
    <source>
        <dbReference type="ARBA" id="ARBA00022737"/>
    </source>
</evidence>
<sequence length="756" mass="86763">MNDFRAHRCYRASKYAASKRNLEKEVFENQFNQKVLDSILDDDNEQFSQHITEISTDLTNINKTFRMTNYKIPDFLMDNPTYASLCACFASEKCFNTISMLLPAGTSSDEMKKLDDFNRSPIHFACIGGSLNIIRELEQAGFDLNCRDKKGFLPSHYAAMFGKCDVIKYLWTKGSDVISLSSPVFYQMSNRPIELACLYGNLEIVRFICETVLADNEKSDTANKLKFADILSSKCPTPLHYACIGGHDNIVNYFLSKREYAKCQINALDNESRNPLLCACHNGSLGCIKLLLNYDKSKINLCMKGRKHLPLVDAAEGGFLDVVQFLLKHKEVKVQQETSQKVTALDVAVSNDYIEIVKLLIQNGAAKDLYKQKIVELALTAIGTNDIEMIRYLDKVLKIPYFDMNLNGNPKFNYTNGDECMEKACLLENKEMVNFLLDKKCTFRIIEPSILIRRESFDFLNFLIEKGLDISEKNEHLLVPPVVSMIRKGSYSRVVDLVSKGAAINKEIINKYNLIRSISAKCDLKLFNYVMSFDPDISDQDYEMILKNAIIRYYSTLDDSENETYNCLSIIEEILKKSKIDLNNAMVSEYESFISFAANRKCLKILDIFEKYGANFVDCGLNYDRMIEKDSLEIFNYFKNHGCKFDCVLKRKNSTNKSSKIPFKVMLSKLIFSRYYCIDTLLFIMDYTNPKHIVNSKIFGHNIIDVFVRYNSVDGILKAYKITNSVFYPLFLDKKSYEKWVNDSKNAELINFVISS</sequence>
<dbReference type="PANTHER" id="PTHR24123">
    <property type="entry name" value="ANKYRIN REPEAT-CONTAINING"/>
    <property type="match status" value="1"/>
</dbReference>
<dbReference type="EMBL" id="JAPFFF010000027">
    <property type="protein sequence ID" value="KAK8847877.1"/>
    <property type="molecule type" value="Genomic_DNA"/>
</dbReference>
<evidence type="ECO:0000256" key="3">
    <source>
        <dbReference type="PROSITE-ProRule" id="PRU00023"/>
    </source>
</evidence>
<evidence type="ECO:0000313" key="4">
    <source>
        <dbReference type="EMBL" id="KAK8847877.1"/>
    </source>
</evidence>
<feature type="repeat" description="ANK" evidence="3">
    <location>
        <begin position="150"/>
        <end position="182"/>
    </location>
</feature>
<dbReference type="Gene3D" id="1.25.40.20">
    <property type="entry name" value="Ankyrin repeat-containing domain"/>
    <property type="match status" value="3"/>
</dbReference>
<proteinExistence type="predicted"/>
<dbReference type="InterPro" id="IPR036770">
    <property type="entry name" value="Ankyrin_rpt-contain_sf"/>
</dbReference>
<feature type="repeat" description="ANK" evidence="3">
    <location>
        <begin position="340"/>
        <end position="372"/>
    </location>
</feature>
<dbReference type="PROSITE" id="PS50297">
    <property type="entry name" value="ANK_REP_REGION"/>
    <property type="match status" value="2"/>
</dbReference>
<dbReference type="Pfam" id="PF12796">
    <property type="entry name" value="Ank_2"/>
    <property type="match status" value="3"/>
</dbReference>
<dbReference type="SMART" id="SM00248">
    <property type="entry name" value="ANK"/>
    <property type="match status" value="8"/>
</dbReference>
<gene>
    <name evidence="4" type="ORF">M9Y10_018915</name>
</gene>
<name>A0ABR2HK42_9EUKA</name>
<dbReference type="PANTHER" id="PTHR24123:SF33">
    <property type="entry name" value="PROTEIN HOS4"/>
    <property type="match status" value="1"/>
</dbReference>
<evidence type="ECO:0008006" key="6">
    <source>
        <dbReference type="Google" id="ProtNLM"/>
    </source>
</evidence>
<dbReference type="PROSITE" id="PS50088">
    <property type="entry name" value="ANK_REPEAT"/>
    <property type="match status" value="3"/>
</dbReference>
<dbReference type="SUPFAM" id="SSF48403">
    <property type="entry name" value="Ankyrin repeat"/>
    <property type="match status" value="2"/>
</dbReference>
<accession>A0ABR2HK42</accession>
<keyword evidence="5" id="KW-1185">Reference proteome</keyword>
<feature type="repeat" description="ANK" evidence="3">
    <location>
        <begin position="117"/>
        <end position="149"/>
    </location>
</feature>
<protein>
    <recommendedName>
        <fullName evidence="6">Ankyrin repeat protein</fullName>
    </recommendedName>
</protein>
<reference evidence="4 5" key="1">
    <citation type="submission" date="2024-04" db="EMBL/GenBank/DDBJ databases">
        <title>Tritrichomonas musculus Genome.</title>
        <authorList>
            <person name="Alves-Ferreira E."/>
            <person name="Grigg M."/>
            <person name="Lorenzi H."/>
            <person name="Galac M."/>
        </authorList>
    </citation>
    <scope>NUCLEOTIDE SEQUENCE [LARGE SCALE GENOMIC DNA]</scope>
    <source>
        <strain evidence="4 5">EAF2021</strain>
    </source>
</reference>
<dbReference type="InterPro" id="IPR051165">
    <property type="entry name" value="Multifunctional_ANK_Repeat"/>
</dbReference>
<organism evidence="4 5">
    <name type="scientific">Tritrichomonas musculus</name>
    <dbReference type="NCBI Taxonomy" id="1915356"/>
    <lineage>
        <taxon>Eukaryota</taxon>
        <taxon>Metamonada</taxon>
        <taxon>Parabasalia</taxon>
        <taxon>Tritrichomonadida</taxon>
        <taxon>Tritrichomonadidae</taxon>
        <taxon>Tritrichomonas</taxon>
    </lineage>
</organism>
<dbReference type="Proteomes" id="UP001470230">
    <property type="component" value="Unassembled WGS sequence"/>
</dbReference>
<comment type="caution">
    <text evidence="4">The sequence shown here is derived from an EMBL/GenBank/DDBJ whole genome shotgun (WGS) entry which is preliminary data.</text>
</comment>
<evidence type="ECO:0000313" key="5">
    <source>
        <dbReference type="Proteomes" id="UP001470230"/>
    </source>
</evidence>
<keyword evidence="1" id="KW-0677">Repeat</keyword>
<evidence type="ECO:0000256" key="2">
    <source>
        <dbReference type="ARBA" id="ARBA00023043"/>
    </source>
</evidence>